<protein>
    <recommendedName>
        <fullName evidence="4">UmuC domain-containing protein</fullName>
    </recommendedName>
</protein>
<accession>A0A9P8YI70</accession>
<dbReference type="GO" id="GO:0003684">
    <property type="term" value="F:damaged DNA binding"/>
    <property type="evidence" value="ECO:0007669"/>
    <property type="project" value="InterPro"/>
</dbReference>
<evidence type="ECO:0000256" key="2">
    <source>
        <dbReference type="ARBA" id="ARBA00023128"/>
    </source>
</evidence>
<name>A0A9P8YI70_9PEZI</name>
<feature type="region of interest" description="Disordered" evidence="3">
    <location>
        <begin position="552"/>
        <end position="576"/>
    </location>
</feature>
<dbReference type="InterPro" id="IPR001126">
    <property type="entry name" value="UmuC"/>
</dbReference>
<evidence type="ECO:0000256" key="1">
    <source>
        <dbReference type="ARBA" id="ARBA00004173"/>
    </source>
</evidence>
<dbReference type="GO" id="GO:0003887">
    <property type="term" value="F:DNA-directed DNA polymerase activity"/>
    <property type="evidence" value="ECO:0007669"/>
    <property type="project" value="TreeGrafter"/>
</dbReference>
<dbReference type="InterPro" id="IPR043502">
    <property type="entry name" value="DNA/RNA_pol_sf"/>
</dbReference>
<dbReference type="InterPro" id="IPR043128">
    <property type="entry name" value="Rev_trsase/Diguanyl_cyclase"/>
</dbReference>
<dbReference type="FunFam" id="3.40.1170.60:FF:000006">
    <property type="entry name" value="DNA polymerase iota"/>
    <property type="match status" value="1"/>
</dbReference>
<feature type="domain" description="UmuC" evidence="4">
    <location>
        <begin position="29"/>
        <end position="268"/>
    </location>
</feature>
<feature type="compositionally biased region" description="Polar residues" evidence="3">
    <location>
        <begin position="562"/>
        <end position="574"/>
    </location>
</feature>
<dbReference type="Pfam" id="PF11799">
    <property type="entry name" value="IMS_C"/>
    <property type="match status" value="1"/>
</dbReference>
<sequence length="628" mass="69744">MSIAVLTPNPLPPGSRTARPSPLGDDRVVLHFDYDCFYASVFENENPALKSLPLGIKQKSILATCNYVARARGVKKLMLISDAQQICPDLVLMNGEDLTRFRNVSKKLWTFLRAHSWNNRVERLGLDEVFMDVTDIIAYNQALVNPHALEHSFFQLSDKDPEKGFAFDATQYFGCVQPPAETDGVNGVTSHLGMRFILASHLAGYLRRYIEDQFGYTSSGGIAVNKTLAKLAGTVNKPKNQTTLLPYSEDDIQSFVDKHKLRKVPGIGFRTAQLIQDHLLSTDSFKNNNSHDQSNDARLTVADVRKHNGMSRTLLHHILDRPGAEKAGADKIWNLLHGVDTSEVKEASDVPSQISIEDTYMSKPLNSIGEIMRELRSLAASLVRRLRVDLTDEDPGSPDADEGVKLRWIAHPRTLRLSTRCRPKLGTLVSEAGNTESFSRNTRSQPLPSIIFNLEEAVEAIAEQLVQGSLLPMFRRLNAERQGWNLALINICVTNMVLAGGTGEGAVGVGRDISHMFRTQKDKLREFTAYEEDGAGPESPMRVPPDALIQQDEANPEEESSPADQQGPKTWTTGRDQDIGHQILEAELSDAVWEEDEDEPVAQHVCAICQHAVPQFALAAHERFHSMA</sequence>
<evidence type="ECO:0000256" key="3">
    <source>
        <dbReference type="SAM" id="MobiDB-lite"/>
    </source>
</evidence>
<reference evidence="5" key="1">
    <citation type="journal article" date="2021" name="Nat. Commun.">
        <title>Genetic determinants of endophytism in the Arabidopsis root mycobiome.</title>
        <authorList>
            <person name="Mesny F."/>
            <person name="Miyauchi S."/>
            <person name="Thiergart T."/>
            <person name="Pickel B."/>
            <person name="Atanasova L."/>
            <person name="Karlsson M."/>
            <person name="Huettel B."/>
            <person name="Barry K.W."/>
            <person name="Haridas S."/>
            <person name="Chen C."/>
            <person name="Bauer D."/>
            <person name="Andreopoulos W."/>
            <person name="Pangilinan J."/>
            <person name="LaButti K."/>
            <person name="Riley R."/>
            <person name="Lipzen A."/>
            <person name="Clum A."/>
            <person name="Drula E."/>
            <person name="Henrissat B."/>
            <person name="Kohler A."/>
            <person name="Grigoriev I.V."/>
            <person name="Martin F.M."/>
            <person name="Hacquard S."/>
        </authorList>
    </citation>
    <scope>NUCLEOTIDE SEQUENCE</scope>
    <source>
        <strain evidence="5">MPI-CAGE-CH-0230</strain>
    </source>
</reference>
<dbReference type="Proteomes" id="UP000756346">
    <property type="component" value="Unassembled WGS sequence"/>
</dbReference>
<dbReference type="EMBL" id="JAGTJQ010000001">
    <property type="protein sequence ID" value="KAH7040462.1"/>
    <property type="molecule type" value="Genomic_DNA"/>
</dbReference>
<proteinExistence type="predicted"/>
<evidence type="ECO:0000313" key="6">
    <source>
        <dbReference type="Proteomes" id="UP000756346"/>
    </source>
</evidence>
<dbReference type="InterPro" id="IPR036775">
    <property type="entry name" value="DNA_pol_Y-fam_lit_finger_sf"/>
</dbReference>
<dbReference type="GO" id="GO:0070987">
    <property type="term" value="P:error-free translesion synthesis"/>
    <property type="evidence" value="ECO:0007669"/>
    <property type="project" value="UniProtKB-ARBA"/>
</dbReference>
<evidence type="ECO:0000313" key="5">
    <source>
        <dbReference type="EMBL" id="KAH7040462.1"/>
    </source>
</evidence>
<keyword evidence="6" id="KW-1185">Reference proteome</keyword>
<keyword evidence="2" id="KW-0496">Mitochondrion</keyword>
<dbReference type="GO" id="GO:0006281">
    <property type="term" value="P:DNA repair"/>
    <property type="evidence" value="ECO:0007669"/>
    <property type="project" value="InterPro"/>
</dbReference>
<evidence type="ECO:0000259" key="4">
    <source>
        <dbReference type="PROSITE" id="PS50173"/>
    </source>
</evidence>
<organism evidence="5 6">
    <name type="scientific">Microdochium trichocladiopsis</name>
    <dbReference type="NCBI Taxonomy" id="1682393"/>
    <lineage>
        <taxon>Eukaryota</taxon>
        <taxon>Fungi</taxon>
        <taxon>Dikarya</taxon>
        <taxon>Ascomycota</taxon>
        <taxon>Pezizomycotina</taxon>
        <taxon>Sordariomycetes</taxon>
        <taxon>Xylariomycetidae</taxon>
        <taxon>Xylariales</taxon>
        <taxon>Microdochiaceae</taxon>
        <taxon>Microdochium</taxon>
    </lineage>
</organism>
<dbReference type="PANTHER" id="PTHR46404:SF1">
    <property type="entry name" value="DNA POLYMERASE IOTA"/>
    <property type="match status" value="1"/>
</dbReference>
<dbReference type="Gene3D" id="3.30.70.270">
    <property type="match status" value="1"/>
</dbReference>
<gene>
    <name evidence="5" type="ORF">B0I36DRAFT_10705</name>
</gene>
<dbReference type="GO" id="GO:0005739">
    <property type="term" value="C:mitochondrion"/>
    <property type="evidence" value="ECO:0007669"/>
    <property type="project" value="UniProtKB-SubCell"/>
</dbReference>
<comment type="caution">
    <text evidence="5">The sequence shown here is derived from an EMBL/GenBank/DDBJ whole genome shotgun (WGS) entry which is preliminary data.</text>
</comment>
<dbReference type="OrthoDB" id="447129at2759"/>
<dbReference type="PROSITE" id="PS50173">
    <property type="entry name" value="UMUC"/>
    <property type="match status" value="1"/>
</dbReference>
<dbReference type="RefSeq" id="XP_046018517.1">
    <property type="nucleotide sequence ID" value="XM_046147819.1"/>
</dbReference>
<dbReference type="GeneID" id="70177365"/>
<feature type="region of interest" description="Disordered" evidence="3">
    <location>
        <begin position="1"/>
        <end position="22"/>
    </location>
</feature>
<dbReference type="Pfam" id="PF00817">
    <property type="entry name" value="IMS"/>
    <property type="match status" value="1"/>
</dbReference>
<comment type="subcellular location">
    <subcellularLocation>
        <location evidence="1">Mitochondrion</location>
    </subcellularLocation>
</comment>
<dbReference type="InterPro" id="IPR017961">
    <property type="entry name" value="DNA_pol_Y-fam_little_finger"/>
</dbReference>
<dbReference type="PANTHER" id="PTHR46404">
    <property type="entry name" value="DNA POLYMERASE IOTA"/>
    <property type="match status" value="1"/>
</dbReference>
<dbReference type="SUPFAM" id="SSF56672">
    <property type="entry name" value="DNA/RNA polymerases"/>
    <property type="match status" value="1"/>
</dbReference>
<dbReference type="AlphaFoldDB" id="A0A9P8YI70"/>
<dbReference type="Gene3D" id="3.30.1490.100">
    <property type="entry name" value="DNA polymerase, Y-family, little finger domain"/>
    <property type="match status" value="1"/>
</dbReference>
<dbReference type="Gene3D" id="3.40.1170.60">
    <property type="match status" value="1"/>
</dbReference>